<organism evidence="2 3">
    <name type="scientific">Collinsella intestinalis</name>
    <dbReference type="NCBI Taxonomy" id="147207"/>
    <lineage>
        <taxon>Bacteria</taxon>
        <taxon>Bacillati</taxon>
        <taxon>Actinomycetota</taxon>
        <taxon>Coriobacteriia</taxon>
        <taxon>Coriobacteriales</taxon>
        <taxon>Coriobacteriaceae</taxon>
        <taxon>Collinsella</taxon>
    </lineage>
</organism>
<reference evidence="2 3" key="1">
    <citation type="submission" date="2018-08" db="EMBL/GenBank/DDBJ databases">
        <title>A genome reference for cultivated species of the human gut microbiota.</title>
        <authorList>
            <person name="Zou Y."/>
            <person name="Xue W."/>
            <person name="Luo G."/>
        </authorList>
    </citation>
    <scope>NUCLEOTIDE SEQUENCE [LARGE SCALE GENOMIC DNA]</scope>
    <source>
        <strain evidence="2 3">AM25-33</strain>
    </source>
</reference>
<keyword evidence="3" id="KW-1185">Reference proteome</keyword>
<evidence type="ECO:0000313" key="3">
    <source>
        <dbReference type="Proteomes" id="UP000283983"/>
    </source>
</evidence>
<dbReference type="EMBL" id="QSLJ01000002">
    <property type="protein sequence ID" value="RHF37350.1"/>
    <property type="molecule type" value="Genomic_DNA"/>
</dbReference>
<evidence type="ECO:0000259" key="1">
    <source>
        <dbReference type="Pfam" id="PF02579"/>
    </source>
</evidence>
<dbReference type="AlphaFoldDB" id="A0A414NE78"/>
<name>A0A414NE78_9ACTN</name>
<dbReference type="InterPro" id="IPR036105">
    <property type="entry name" value="DiNase_FeMo-co_biosyn_sf"/>
</dbReference>
<dbReference type="PANTHER" id="PTHR33937">
    <property type="entry name" value="IRON-MOLYBDENUM PROTEIN-RELATED-RELATED"/>
    <property type="match status" value="1"/>
</dbReference>
<comment type="caution">
    <text evidence="2">The sequence shown here is derived from an EMBL/GenBank/DDBJ whole genome shotgun (WGS) entry which is preliminary data.</text>
</comment>
<evidence type="ECO:0000313" key="2">
    <source>
        <dbReference type="EMBL" id="RHF37350.1"/>
    </source>
</evidence>
<sequence length="124" mass="12588">MASHMKLAVPSVGEGGLEAQRSAHFGHADCFTILNVENGQVSLEGTIANPPHEEGGCMRPVGILADAGIDAIVAVGMGMRPMQGFAAAGITVLHDAESPTVGAAAERVAAGQLEAMGPEHACHH</sequence>
<dbReference type="InterPro" id="IPR051840">
    <property type="entry name" value="NifX/NifY_domain"/>
</dbReference>
<protein>
    <submittedName>
        <fullName evidence="2">Dinitrogenase iron-molybdenum cofactor biosynthesis protein</fullName>
    </submittedName>
</protein>
<dbReference type="PANTHER" id="PTHR33937:SF2">
    <property type="entry name" value="DINITROGENASE IRON-MOLYBDENUM COFACTOR BIOSYNTHESIS DOMAIN-CONTAINING PROTEIN"/>
    <property type="match status" value="1"/>
</dbReference>
<feature type="domain" description="Dinitrogenase iron-molybdenum cofactor biosynthesis" evidence="1">
    <location>
        <begin position="19"/>
        <end position="109"/>
    </location>
</feature>
<dbReference type="Proteomes" id="UP000283983">
    <property type="component" value="Unassembled WGS sequence"/>
</dbReference>
<dbReference type="InParanoid" id="A0A414NE78"/>
<dbReference type="Pfam" id="PF02579">
    <property type="entry name" value="Nitro_FeMo-Co"/>
    <property type="match status" value="1"/>
</dbReference>
<accession>A0A414NE78</accession>
<gene>
    <name evidence="2" type="ORF">DW682_07020</name>
</gene>
<dbReference type="SUPFAM" id="SSF53146">
    <property type="entry name" value="Nitrogenase accessory factor-like"/>
    <property type="match status" value="1"/>
</dbReference>
<proteinExistence type="predicted"/>
<dbReference type="InterPro" id="IPR003731">
    <property type="entry name" value="Di-Nase_FeMo-co_biosynth"/>
</dbReference>
<dbReference type="Gene3D" id="3.30.420.130">
    <property type="entry name" value="Dinitrogenase iron-molybdenum cofactor biosynthesis domain"/>
    <property type="match status" value="1"/>
</dbReference>